<evidence type="ECO:0000313" key="10">
    <source>
        <dbReference type="EMBL" id="BAS28898.1"/>
    </source>
</evidence>
<protein>
    <recommendedName>
        <fullName evidence="7">UDP-3-O-acylglucosamine N-acyltransferase</fullName>
        <ecNumber evidence="7">2.3.1.191</ecNumber>
    </recommendedName>
</protein>
<dbReference type="InterPro" id="IPR020573">
    <property type="entry name" value="UDP_GlcNAc_AcTrfase_non-rep"/>
</dbReference>
<evidence type="ECO:0000259" key="9">
    <source>
        <dbReference type="Pfam" id="PF04613"/>
    </source>
</evidence>
<gene>
    <name evidence="7" type="primary">lpxD</name>
    <name evidence="10" type="ORF">LIP_3069</name>
</gene>
<keyword evidence="3 7" id="KW-0808">Transferase</keyword>
<evidence type="ECO:0000256" key="5">
    <source>
        <dbReference type="ARBA" id="ARBA00023098"/>
    </source>
</evidence>
<dbReference type="PANTHER" id="PTHR43378:SF2">
    <property type="entry name" value="UDP-3-O-ACYLGLUCOSAMINE N-ACYLTRANSFERASE 1, MITOCHONDRIAL-RELATED"/>
    <property type="match status" value="1"/>
</dbReference>
<dbReference type="EMBL" id="AP014924">
    <property type="protein sequence ID" value="BAS28898.1"/>
    <property type="molecule type" value="Genomic_DNA"/>
</dbReference>
<evidence type="ECO:0000256" key="7">
    <source>
        <dbReference type="HAMAP-Rule" id="MF_00523"/>
    </source>
</evidence>
<dbReference type="EC" id="2.3.1.191" evidence="7"/>
<comment type="catalytic activity">
    <reaction evidence="7">
        <text>a UDP-3-O-[(3R)-3-hydroxyacyl]-alpha-D-glucosamine + a (3R)-hydroxyacyl-[ACP] = a UDP-2-N,3-O-bis[(3R)-3-hydroxyacyl]-alpha-D-glucosamine + holo-[ACP] + H(+)</text>
        <dbReference type="Rhea" id="RHEA:53836"/>
        <dbReference type="Rhea" id="RHEA-COMP:9685"/>
        <dbReference type="Rhea" id="RHEA-COMP:9945"/>
        <dbReference type="ChEBI" id="CHEBI:15378"/>
        <dbReference type="ChEBI" id="CHEBI:64479"/>
        <dbReference type="ChEBI" id="CHEBI:78827"/>
        <dbReference type="ChEBI" id="CHEBI:137740"/>
        <dbReference type="ChEBI" id="CHEBI:137748"/>
        <dbReference type="EC" id="2.3.1.191"/>
    </reaction>
</comment>
<evidence type="ECO:0000256" key="6">
    <source>
        <dbReference type="ARBA" id="ARBA00023315"/>
    </source>
</evidence>
<keyword evidence="1 7" id="KW-0444">Lipid biosynthesis</keyword>
<dbReference type="GO" id="GO:0016020">
    <property type="term" value="C:membrane"/>
    <property type="evidence" value="ECO:0007669"/>
    <property type="project" value="GOC"/>
</dbReference>
<dbReference type="InterPro" id="IPR011004">
    <property type="entry name" value="Trimer_LpxA-like_sf"/>
</dbReference>
<organism evidence="10 11">
    <name type="scientific">Limnochorda pilosa</name>
    <dbReference type="NCBI Taxonomy" id="1555112"/>
    <lineage>
        <taxon>Bacteria</taxon>
        <taxon>Bacillati</taxon>
        <taxon>Bacillota</taxon>
        <taxon>Limnochordia</taxon>
        <taxon>Limnochordales</taxon>
        <taxon>Limnochordaceae</taxon>
        <taxon>Limnochorda</taxon>
    </lineage>
</organism>
<dbReference type="Pfam" id="PF00132">
    <property type="entry name" value="Hexapep"/>
    <property type="match status" value="1"/>
</dbReference>
<sequence length="355" mass="36628">MERRAEELAALVGGELEGPADRGVIGPAPLEEAGPDQVSYLDAGQPWERAERSRAGVLLAPASARTGAGPSARAIIWVDEPRLAFARVLELFQEPPWLAPGVHPSACVAPDAELGEGVRVGPQAFVGSGARLGDGTLVYPGARVGRGAVVGQACCLRENSVVSDGVRLGDRVILQPGAVVGSDGFGYARAPGGRHRKIPHLGTVVVGDDVEIGANSTIDRATLGETVIGRGTKIDNLVHVAHNVQVGEDCLLVAQVGVAGSARLGRGVVLAGQAGVADHVQLGDGTVVAAQAGVLKDVEGGLVSGLPARPHAETMRALAAQRRVPELVREVAALRAEVGMLRDELTYLRAEREGP</sequence>
<dbReference type="NCBIfam" id="TIGR01853">
    <property type="entry name" value="lipid_A_lpxD"/>
    <property type="match status" value="1"/>
</dbReference>
<feature type="active site" description="Proton acceptor" evidence="7">
    <location>
        <position position="242"/>
    </location>
</feature>
<dbReference type="InterPro" id="IPR001451">
    <property type="entry name" value="Hexapep"/>
</dbReference>
<keyword evidence="2 7" id="KW-0441">Lipid A biosynthesis</keyword>
<keyword evidence="4 7" id="KW-0677">Repeat</keyword>
<reference evidence="11" key="1">
    <citation type="submission" date="2015-07" db="EMBL/GenBank/DDBJ databases">
        <title>Complete genome sequence and phylogenetic analysis of Limnochorda pilosa.</title>
        <authorList>
            <person name="Watanabe M."/>
            <person name="Kojima H."/>
            <person name="Fukui M."/>
        </authorList>
    </citation>
    <scope>NUCLEOTIDE SEQUENCE [LARGE SCALE GENOMIC DNA]</scope>
    <source>
        <strain evidence="11">HC45</strain>
    </source>
</reference>
<dbReference type="OrthoDB" id="9784739at2"/>
<comment type="pathway">
    <text evidence="7">Bacterial outer membrane biogenesis; LPS lipid A biosynthesis.</text>
</comment>
<accession>A0A0K2SP35</accession>
<evidence type="ECO:0000313" key="11">
    <source>
        <dbReference type="Proteomes" id="UP000065807"/>
    </source>
</evidence>
<proteinExistence type="inferred from homology"/>
<dbReference type="STRING" id="1555112.LIP_3069"/>
<dbReference type="Proteomes" id="UP000065807">
    <property type="component" value="Chromosome"/>
</dbReference>
<dbReference type="InterPro" id="IPR007691">
    <property type="entry name" value="LpxD"/>
</dbReference>
<dbReference type="NCBIfam" id="NF002060">
    <property type="entry name" value="PRK00892.1"/>
    <property type="match status" value="1"/>
</dbReference>
<dbReference type="Gene3D" id="2.160.10.10">
    <property type="entry name" value="Hexapeptide repeat proteins"/>
    <property type="match status" value="1"/>
</dbReference>
<evidence type="ECO:0000256" key="3">
    <source>
        <dbReference type="ARBA" id="ARBA00022679"/>
    </source>
</evidence>
<keyword evidence="6 7" id="KW-0012">Acyltransferase</keyword>
<dbReference type="GO" id="GO:0103118">
    <property type="term" value="F:UDP-3-O-[(3R)-3-hydroxyacyl]-glucosamine N-acyltransferase activity"/>
    <property type="evidence" value="ECO:0007669"/>
    <property type="project" value="UniProtKB-EC"/>
</dbReference>
<dbReference type="RefSeq" id="WP_068139911.1">
    <property type="nucleotide sequence ID" value="NZ_AP014924.1"/>
</dbReference>
<dbReference type="SUPFAM" id="SSF51161">
    <property type="entry name" value="Trimeric LpxA-like enzymes"/>
    <property type="match status" value="1"/>
</dbReference>
<dbReference type="GO" id="GO:0009245">
    <property type="term" value="P:lipid A biosynthetic process"/>
    <property type="evidence" value="ECO:0007669"/>
    <property type="project" value="UniProtKB-UniRule"/>
</dbReference>
<dbReference type="PROSITE" id="PS00101">
    <property type="entry name" value="HEXAPEP_TRANSFERASES"/>
    <property type="match status" value="1"/>
</dbReference>
<name>A0A0K2SP35_LIMPI</name>
<keyword evidence="5 7" id="KW-0443">Lipid metabolism</keyword>
<dbReference type="PANTHER" id="PTHR43378">
    <property type="entry name" value="UDP-3-O-ACYLGLUCOSAMINE N-ACYLTRANSFERASE"/>
    <property type="match status" value="1"/>
</dbReference>
<feature type="domain" description="UDP-3-O-[3-hydroxymyristoyl] glucosamine N-acyltransferase non-repeat region" evidence="9">
    <location>
        <begin position="24"/>
        <end position="91"/>
    </location>
</feature>
<dbReference type="KEGG" id="lpil:LIP_3069"/>
<dbReference type="CDD" id="cd03352">
    <property type="entry name" value="LbH_LpxD"/>
    <property type="match status" value="1"/>
</dbReference>
<comment type="subunit">
    <text evidence="7">Homotrimer.</text>
</comment>
<dbReference type="InterPro" id="IPR018357">
    <property type="entry name" value="Hexapep_transf_CS"/>
</dbReference>
<keyword evidence="11" id="KW-1185">Reference proteome</keyword>
<reference evidence="11" key="2">
    <citation type="journal article" date="2016" name="Int. J. Syst. Evol. Microbiol.">
        <title>Complete genome sequence and cell structure of Limnochorda pilosa, a Gram-negative spore-former within the phylum Firmicutes.</title>
        <authorList>
            <person name="Watanabe M."/>
            <person name="Kojima H."/>
            <person name="Fukui M."/>
        </authorList>
    </citation>
    <scope>NUCLEOTIDE SEQUENCE [LARGE SCALE GENOMIC DNA]</scope>
    <source>
        <strain evidence="11">HC45</strain>
    </source>
</reference>
<evidence type="ECO:0000256" key="4">
    <source>
        <dbReference type="ARBA" id="ARBA00022737"/>
    </source>
</evidence>
<evidence type="ECO:0000256" key="2">
    <source>
        <dbReference type="ARBA" id="ARBA00022556"/>
    </source>
</evidence>
<dbReference type="GO" id="GO:0016410">
    <property type="term" value="F:N-acyltransferase activity"/>
    <property type="evidence" value="ECO:0007669"/>
    <property type="project" value="InterPro"/>
</dbReference>
<dbReference type="UniPathway" id="UPA00973"/>
<dbReference type="AlphaFoldDB" id="A0A0K2SP35"/>
<dbReference type="Pfam" id="PF04613">
    <property type="entry name" value="LpxD"/>
    <property type="match status" value="1"/>
</dbReference>
<evidence type="ECO:0000256" key="1">
    <source>
        <dbReference type="ARBA" id="ARBA00022516"/>
    </source>
</evidence>
<dbReference type="Gene3D" id="3.40.1390.10">
    <property type="entry name" value="MurE/MurF, N-terminal domain"/>
    <property type="match status" value="1"/>
</dbReference>
<dbReference type="HAMAP" id="MF_00523">
    <property type="entry name" value="LpxD"/>
    <property type="match status" value="1"/>
</dbReference>
<evidence type="ECO:0000256" key="8">
    <source>
        <dbReference type="SAM" id="MobiDB-lite"/>
    </source>
</evidence>
<comment type="similarity">
    <text evidence="7">Belongs to the transferase hexapeptide repeat family. LpxD subfamily.</text>
</comment>
<comment type="function">
    <text evidence="7">Catalyzes the N-acylation of UDP-3-O-acylglucosamine using 3-hydroxyacyl-ACP as the acyl donor. Is involved in the biosynthesis of lipid A, a phosphorylated glycolipid that anchors the lipopolysaccharide to the outer membrane of the cell.</text>
</comment>
<dbReference type="PATRIC" id="fig|1555112.3.peg.3116"/>
<feature type="region of interest" description="Disordered" evidence="8">
    <location>
        <begin position="19"/>
        <end position="38"/>
    </location>
</feature>